<sequence length="113" mass="12662">MVGRKDNNNALFRVESCVGPSIRSERILFRRLKRTAPGIKRGPFVRRAPDSSSSFTAKNSLINVQFGRGKVLGFGECLGPVMNNKVPDPLWYFWTGGVNGKRLWCQKCRLGCS</sequence>
<proteinExistence type="predicted"/>
<dbReference type="Proteomes" id="UP000887013">
    <property type="component" value="Unassembled WGS sequence"/>
</dbReference>
<evidence type="ECO:0000313" key="2">
    <source>
        <dbReference type="Proteomes" id="UP000887013"/>
    </source>
</evidence>
<reference evidence="1" key="1">
    <citation type="submission" date="2020-08" db="EMBL/GenBank/DDBJ databases">
        <title>Multicomponent nature underlies the extraordinary mechanical properties of spider dragline silk.</title>
        <authorList>
            <person name="Kono N."/>
            <person name="Nakamura H."/>
            <person name="Mori M."/>
            <person name="Yoshida Y."/>
            <person name="Ohtoshi R."/>
            <person name="Malay A.D."/>
            <person name="Moran D.A.P."/>
            <person name="Tomita M."/>
            <person name="Numata K."/>
            <person name="Arakawa K."/>
        </authorList>
    </citation>
    <scope>NUCLEOTIDE SEQUENCE</scope>
</reference>
<dbReference type="EMBL" id="BMAW01035716">
    <property type="protein sequence ID" value="GFU40748.1"/>
    <property type="molecule type" value="Genomic_DNA"/>
</dbReference>
<comment type="caution">
    <text evidence="1">The sequence shown here is derived from an EMBL/GenBank/DDBJ whole genome shotgun (WGS) entry which is preliminary data.</text>
</comment>
<evidence type="ECO:0000313" key="1">
    <source>
        <dbReference type="EMBL" id="GFU40748.1"/>
    </source>
</evidence>
<dbReference type="AlphaFoldDB" id="A0A8X6QUX8"/>
<name>A0A8X6QUX8_NEPPI</name>
<keyword evidence="2" id="KW-1185">Reference proteome</keyword>
<protein>
    <submittedName>
        <fullName evidence="1">Uncharacterized protein</fullName>
    </submittedName>
</protein>
<gene>
    <name evidence="1" type="ORF">NPIL_133791</name>
</gene>
<accession>A0A8X6QUX8</accession>
<organism evidence="1 2">
    <name type="scientific">Nephila pilipes</name>
    <name type="common">Giant wood spider</name>
    <name type="synonym">Nephila maculata</name>
    <dbReference type="NCBI Taxonomy" id="299642"/>
    <lineage>
        <taxon>Eukaryota</taxon>
        <taxon>Metazoa</taxon>
        <taxon>Ecdysozoa</taxon>
        <taxon>Arthropoda</taxon>
        <taxon>Chelicerata</taxon>
        <taxon>Arachnida</taxon>
        <taxon>Araneae</taxon>
        <taxon>Araneomorphae</taxon>
        <taxon>Entelegynae</taxon>
        <taxon>Araneoidea</taxon>
        <taxon>Nephilidae</taxon>
        <taxon>Nephila</taxon>
    </lineage>
</organism>